<sequence>MPSKSVLVFTDFDQPQTLPGGDAMPLRGKRKRRCISAPGMPRLETTIDGVAMDIMTPVGVVEVQKKNTKVGVVVHFCYVVTCLSTQKI</sequence>
<reference evidence="2" key="1">
    <citation type="journal article" date="2022" name="Mol. Ecol. Resour.">
        <title>The genomes of chicory, endive, great burdock and yacon provide insights into Asteraceae palaeo-polyploidization history and plant inulin production.</title>
        <authorList>
            <person name="Fan W."/>
            <person name="Wang S."/>
            <person name="Wang H."/>
            <person name="Wang A."/>
            <person name="Jiang F."/>
            <person name="Liu H."/>
            <person name="Zhao H."/>
            <person name="Xu D."/>
            <person name="Zhang Y."/>
        </authorList>
    </citation>
    <scope>NUCLEOTIDE SEQUENCE [LARGE SCALE GENOMIC DNA]</scope>
    <source>
        <strain evidence="2">cv. Yunnan</strain>
    </source>
</reference>
<organism evidence="1 2">
    <name type="scientific">Smallanthus sonchifolius</name>
    <dbReference type="NCBI Taxonomy" id="185202"/>
    <lineage>
        <taxon>Eukaryota</taxon>
        <taxon>Viridiplantae</taxon>
        <taxon>Streptophyta</taxon>
        <taxon>Embryophyta</taxon>
        <taxon>Tracheophyta</taxon>
        <taxon>Spermatophyta</taxon>
        <taxon>Magnoliopsida</taxon>
        <taxon>eudicotyledons</taxon>
        <taxon>Gunneridae</taxon>
        <taxon>Pentapetalae</taxon>
        <taxon>asterids</taxon>
        <taxon>campanulids</taxon>
        <taxon>Asterales</taxon>
        <taxon>Asteraceae</taxon>
        <taxon>Asteroideae</taxon>
        <taxon>Heliantheae alliance</taxon>
        <taxon>Millerieae</taxon>
        <taxon>Smallanthus</taxon>
    </lineage>
</organism>
<keyword evidence="2" id="KW-1185">Reference proteome</keyword>
<dbReference type="EMBL" id="CM042032">
    <property type="protein sequence ID" value="KAI3777196.1"/>
    <property type="molecule type" value="Genomic_DNA"/>
</dbReference>
<reference evidence="1 2" key="2">
    <citation type="journal article" date="2022" name="Mol. Ecol. Resour.">
        <title>The genomes of chicory, endive, great burdock and yacon provide insights into Asteraceae paleo-polyploidization history and plant inulin production.</title>
        <authorList>
            <person name="Fan W."/>
            <person name="Wang S."/>
            <person name="Wang H."/>
            <person name="Wang A."/>
            <person name="Jiang F."/>
            <person name="Liu H."/>
            <person name="Zhao H."/>
            <person name="Xu D."/>
            <person name="Zhang Y."/>
        </authorList>
    </citation>
    <scope>NUCLEOTIDE SEQUENCE [LARGE SCALE GENOMIC DNA]</scope>
    <source>
        <strain evidence="2">cv. Yunnan</strain>
        <tissue evidence="1">Leaves</tissue>
    </source>
</reference>
<comment type="caution">
    <text evidence="1">The sequence shown here is derived from an EMBL/GenBank/DDBJ whole genome shotgun (WGS) entry which is preliminary data.</text>
</comment>
<evidence type="ECO:0000313" key="1">
    <source>
        <dbReference type="EMBL" id="KAI3777196.1"/>
    </source>
</evidence>
<evidence type="ECO:0000313" key="2">
    <source>
        <dbReference type="Proteomes" id="UP001056120"/>
    </source>
</evidence>
<accession>A0ACB9G2A0</accession>
<name>A0ACB9G2A0_9ASTR</name>
<gene>
    <name evidence="1" type="ORF">L1987_46992</name>
</gene>
<dbReference type="Proteomes" id="UP001056120">
    <property type="component" value="Linkage Group LG15"/>
</dbReference>
<proteinExistence type="predicted"/>
<protein>
    <submittedName>
        <fullName evidence="1">Uncharacterized protein</fullName>
    </submittedName>
</protein>